<evidence type="ECO:0000313" key="5">
    <source>
        <dbReference type="Proteomes" id="UP000054771"/>
    </source>
</evidence>
<proteinExistence type="predicted"/>
<dbReference type="Proteomes" id="UP000054771">
    <property type="component" value="Unassembled WGS sequence"/>
</dbReference>
<dbReference type="GO" id="GO:0016020">
    <property type="term" value="C:membrane"/>
    <property type="evidence" value="ECO:0007669"/>
    <property type="project" value="TreeGrafter"/>
</dbReference>
<comment type="caution">
    <text evidence="2">Lacks conserved residue(s) required for the propagation of feature annotation.</text>
</comment>
<feature type="domain" description="PNPLA" evidence="3">
    <location>
        <begin position="48"/>
        <end position="223"/>
    </location>
</feature>
<dbReference type="SUPFAM" id="SSF52151">
    <property type="entry name" value="FabD/lysophospholipase-like"/>
    <property type="match status" value="1"/>
</dbReference>
<evidence type="ECO:0000259" key="3">
    <source>
        <dbReference type="PROSITE" id="PS51635"/>
    </source>
</evidence>
<keyword evidence="2" id="KW-0442">Lipid degradation</keyword>
<keyword evidence="2" id="KW-0378">Hydrolase</keyword>
<dbReference type="Pfam" id="PF01734">
    <property type="entry name" value="Patatin"/>
    <property type="match status" value="1"/>
</dbReference>
<feature type="active site" description="Nucleophile" evidence="2">
    <location>
        <position position="88"/>
    </location>
</feature>
<protein>
    <submittedName>
        <fullName evidence="4">Putative Phospholipase, patatin family protein</fullName>
    </submittedName>
</protein>
<evidence type="ECO:0000313" key="4">
    <source>
        <dbReference type="EMBL" id="CEL11869.1"/>
    </source>
</evidence>
<dbReference type="InterPro" id="IPR016035">
    <property type="entry name" value="Acyl_Trfase/lysoPLipase"/>
</dbReference>
<name>A0A0U5GKI9_ASPCI</name>
<evidence type="ECO:0000256" key="1">
    <source>
        <dbReference type="ARBA" id="ARBA00023098"/>
    </source>
</evidence>
<organism evidence="4 5">
    <name type="scientific">Aspergillus calidoustus</name>
    <dbReference type="NCBI Taxonomy" id="454130"/>
    <lineage>
        <taxon>Eukaryota</taxon>
        <taxon>Fungi</taxon>
        <taxon>Dikarya</taxon>
        <taxon>Ascomycota</taxon>
        <taxon>Pezizomycotina</taxon>
        <taxon>Eurotiomycetes</taxon>
        <taxon>Eurotiomycetidae</taxon>
        <taxon>Eurotiales</taxon>
        <taxon>Aspergillaceae</taxon>
        <taxon>Aspergillus</taxon>
        <taxon>Aspergillus subgen. Nidulantes</taxon>
    </lineage>
</organism>
<dbReference type="PROSITE" id="PS51635">
    <property type="entry name" value="PNPLA"/>
    <property type="match status" value="1"/>
</dbReference>
<dbReference type="PANTHER" id="PTHR24185:SF8">
    <property type="entry name" value="PNPLA DOMAIN-CONTAINING PROTEIN"/>
    <property type="match status" value="1"/>
</dbReference>
<dbReference type="PANTHER" id="PTHR24185">
    <property type="entry name" value="CALCIUM-INDEPENDENT PHOSPHOLIPASE A2-GAMMA"/>
    <property type="match status" value="1"/>
</dbReference>
<reference evidence="5" key="1">
    <citation type="journal article" date="2016" name="Genome Announc.">
        <title>Draft genome sequences of fungus Aspergillus calidoustus.</title>
        <authorList>
            <person name="Horn F."/>
            <person name="Linde J."/>
            <person name="Mattern D.J."/>
            <person name="Walther G."/>
            <person name="Guthke R."/>
            <person name="Scherlach K."/>
            <person name="Martin K."/>
            <person name="Brakhage A.A."/>
            <person name="Petzke L."/>
            <person name="Valiante V."/>
        </authorList>
    </citation>
    <scope>NUCLEOTIDE SEQUENCE [LARGE SCALE GENOMIC DNA]</scope>
    <source>
        <strain evidence="5">SF006504</strain>
    </source>
</reference>
<dbReference type="AlphaFoldDB" id="A0A0U5GKI9"/>
<keyword evidence="1 2" id="KW-0443">Lipid metabolism</keyword>
<dbReference type="GO" id="GO:0016042">
    <property type="term" value="P:lipid catabolic process"/>
    <property type="evidence" value="ECO:0007669"/>
    <property type="project" value="UniProtKB-UniRule"/>
</dbReference>
<feature type="active site" description="Proton acceptor" evidence="2">
    <location>
        <position position="222"/>
    </location>
</feature>
<feature type="short sequence motif" description="GXSXG" evidence="2">
    <location>
        <begin position="86"/>
        <end position="90"/>
    </location>
</feature>
<dbReference type="STRING" id="454130.A0A0U5GKI9"/>
<feature type="short sequence motif" description="GXGXXG" evidence="2">
    <location>
        <begin position="52"/>
        <end position="57"/>
    </location>
</feature>
<dbReference type="InterPro" id="IPR002641">
    <property type="entry name" value="PNPLA_dom"/>
</dbReference>
<sequence length="223" mass="24242">MCDTCVTIFGSPSRSAEYHVDLSRCPWCQEACNLTVRQLPPTKGAVVVALDGGGIRGLVTLGLLRALERRLDGAMSIAGIADYIIGTSVGAFITTDLVYNGTSVEEGYHKFPEFARKAFRPCGPASRLWPWLAAIVGILKDGYYDTNSLDRTLNELLPPTLRLFDVPDLVPTGTRVGVVASRTSNGKPILFPNYRGVGSRSEKLPYEVVQVDGETPNPRLQDV</sequence>
<keyword evidence="5" id="KW-1185">Reference proteome</keyword>
<dbReference type="EMBL" id="CDMC01000034">
    <property type="protein sequence ID" value="CEL11869.1"/>
    <property type="molecule type" value="Genomic_DNA"/>
</dbReference>
<dbReference type="GO" id="GO:0047499">
    <property type="term" value="F:calcium-independent phospholipase A2 activity"/>
    <property type="evidence" value="ECO:0007669"/>
    <property type="project" value="TreeGrafter"/>
</dbReference>
<dbReference type="OrthoDB" id="1658288at2759"/>
<gene>
    <name evidence="4" type="ORF">ASPCAL14964</name>
</gene>
<dbReference type="GO" id="GO:0019369">
    <property type="term" value="P:arachidonate metabolic process"/>
    <property type="evidence" value="ECO:0007669"/>
    <property type="project" value="TreeGrafter"/>
</dbReference>
<evidence type="ECO:0000256" key="2">
    <source>
        <dbReference type="PROSITE-ProRule" id="PRU01161"/>
    </source>
</evidence>
<accession>A0A0U5GKI9</accession>
<dbReference type="GO" id="GO:0046486">
    <property type="term" value="P:glycerolipid metabolic process"/>
    <property type="evidence" value="ECO:0007669"/>
    <property type="project" value="UniProtKB-ARBA"/>
</dbReference>
<dbReference type="Gene3D" id="3.40.1090.10">
    <property type="entry name" value="Cytosolic phospholipase A2 catalytic domain"/>
    <property type="match status" value="1"/>
</dbReference>